<reference evidence="2" key="1">
    <citation type="journal article" date="2014" name="Int. J. Syst. Evol. Microbiol.">
        <title>Complete genome sequence of Corynebacterium casei LMG S-19264T (=DSM 44701T), isolated from a smear-ripened cheese.</title>
        <authorList>
            <consortium name="US DOE Joint Genome Institute (JGI-PGF)"/>
            <person name="Walter F."/>
            <person name="Albersmeier A."/>
            <person name="Kalinowski J."/>
            <person name="Ruckert C."/>
        </authorList>
    </citation>
    <scope>NUCLEOTIDE SEQUENCE</scope>
    <source>
        <strain evidence="2">JCM 19596</strain>
    </source>
</reference>
<dbReference type="SUPFAM" id="SSF53850">
    <property type="entry name" value="Periplasmic binding protein-like II"/>
    <property type="match status" value="1"/>
</dbReference>
<dbReference type="Proteomes" id="UP000607197">
    <property type="component" value="Unassembled WGS sequence"/>
</dbReference>
<dbReference type="EMBL" id="BMPG01000001">
    <property type="protein sequence ID" value="GGL49590.1"/>
    <property type="molecule type" value="Genomic_DNA"/>
</dbReference>
<dbReference type="Pfam" id="PF13531">
    <property type="entry name" value="SBP_bac_11"/>
    <property type="match status" value="1"/>
</dbReference>
<reference evidence="2" key="2">
    <citation type="submission" date="2020-09" db="EMBL/GenBank/DDBJ databases">
        <authorList>
            <person name="Sun Q."/>
            <person name="Ohkuma M."/>
        </authorList>
    </citation>
    <scope>NUCLEOTIDE SEQUENCE</scope>
    <source>
        <strain evidence="2">JCM 19596</strain>
    </source>
</reference>
<dbReference type="Gene3D" id="3.40.190.10">
    <property type="entry name" value="Periplasmic binding protein-like II"/>
    <property type="match status" value="2"/>
</dbReference>
<comment type="caution">
    <text evidence="2">The sequence shown here is derived from an EMBL/GenBank/DDBJ whole genome shotgun (WGS) entry which is preliminary data.</text>
</comment>
<dbReference type="PANTHER" id="PTHR30632">
    <property type="entry name" value="MOLYBDATE-BINDING PERIPLASMIC PROTEIN"/>
    <property type="match status" value="1"/>
</dbReference>
<organism evidence="2 3">
    <name type="scientific">Halocalculus aciditolerans</name>
    <dbReference type="NCBI Taxonomy" id="1383812"/>
    <lineage>
        <taxon>Archaea</taxon>
        <taxon>Methanobacteriati</taxon>
        <taxon>Methanobacteriota</taxon>
        <taxon>Stenosarchaea group</taxon>
        <taxon>Halobacteria</taxon>
        <taxon>Halobacteriales</taxon>
        <taxon>Halobacteriaceae</taxon>
        <taxon>Halocalculus</taxon>
    </lineage>
</organism>
<dbReference type="InterPro" id="IPR050682">
    <property type="entry name" value="ModA/WtpA"/>
</dbReference>
<gene>
    <name evidence="2" type="ORF">GCM10009039_04670</name>
</gene>
<protein>
    <submittedName>
        <fullName evidence="2">Tungstate ABC transporter substrate-binding protein WtpA</fullName>
    </submittedName>
</protein>
<sequence length="307" mass="32462">MTSAGGTGAVTVFHAGSLTVAFDDLEAGFTSAYDARVTQESAGSVRSTKKVTQPPHRAADVLAVADFRLLRDDLLPDYGDWYAIVATNAMTLAYTEDSKYADEFGPDTWWDVLAREDVTVGHSDPAVDPNGYRSLMAMDLGAIPFEGDALYDEAARDAMKANATNPSSDEVDLIGQLRSGKLDYAWGYESAGESHGVQTVDLQPEVDLSKATSAYAEHYAKASVDAGGTTYTGSPIAYGVTVPSTAEHPEWGARWVEYLLGDGQSALDANGFVALDAAVVPESHADAVPDRVLAHASVESSLGPMAL</sequence>
<evidence type="ECO:0000256" key="1">
    <source>
        <dbReference type="ARBA" id="ARBA00009438"/>
    </source>
</evidence>
<dbReference type="GO" id="GO:0030973">
    <property type="term" value="F:molybdate ion binding"/>
    <property type="evidence" value="ECO:0007669"/>
    <property type="project" value="TreeGrafter"/>
</dbReference>
<accession>A0A830FF95</accession>
<dbReference type="CDD" id="cd13540">
    <property type="entry name" value="PBP2_ModA_WtpA"/>
    <property type="match status" value="1"/>
</dbReference>
<keyword evidence="3" id="KW-1185">Reference proteome</keyword>
<evidence type="ECO:0000313" key="2">
    <source>
        <dbReference type="EMBL" id="GGL49590.1"/>
    </source>
</evidence>
<dbReference type="PANTHER" id="PTHR30632:SF16">
    <property type="entry name" value="MOLYBDATE_TUNGSTATE-BINDING PROTEIN WTPA"/>
    <property type="match status" value="1"/>
</dbReference>
<proteinExistence type="inferred from homology"/>
<evidence type="ECO:0000313" key="3">
    <source>
        <dbReference type="Proteomes" id="UP000607197"/>
    </source>
</evidence>
<dbReference type="AlphaFoldDB" id="A0A830FF95"/>
<name>A0A830FF95_9EURY</name>
<dbReference type="GO" id="GO:0015689">
    <property type="term" value="P:molybdate ion transport"/>
    <property type="evidence" value="ECO:0007669"/>
    <property type="project" value="TreeGrafter"/>
</dbReference>
<comment type="similarity">
    <text evidence="1">Belongs to the bacterial solute-binding protein 1 family. WtpA subfamily.</text>
</comment>